<dbReference type="Proteomes" id="UP001187192">
    <property type="component" value="Unassembled WGS sequence"/>
</dbReference>
<dbReference type="PANTHER" id="PTHR11017">
    <property type="entry name" value="LEUCINE-RICH REPEAT-CONTAINING PROTEIN"/>
    <property type="match status" value="1"/>
</dbReference>
<evidence type="ECO:0000313" key="1">
    <source>
        <dbReference type="EMBL" id="GMN33005.1"/>
    </source>
</evidence>
<dbReference type="AlphaFoldDB" id="A0AA87ZHT1"/>
<keyword evidence="2" id="KW-1185">Reference proteome</keyword>
<accession>A0AA87ZHT1</accession>
<protein>
    <submittedName>
        <fullName evidence="1">Uncharacterized protein</fullName>
    </submittedName>
</protein>
<organism evidence="1 2">
    <name type="scientific">Ficus carica</name>
    <name type="common">Common fig</name>
    <dbReference type="NCBI Taxonomy" id="3494"/>
    <lineage>
        <taxon>Eukaryota</taxon>
        <taxon>Viridiplantae</taxon>
        <taxon>Streptophyta</taxon>
        <taxon>Embryophyta</taxon>
        <taxon>Tracheophyta</taxon>
        <taxon>Spermatophyta</taxon>
        <taxon>Magnoliopsida</taxon>
        <taxon>eudicotyledons</taxon>
        <taxon>Gunneridae</taxon>
        <taxon>Pentapetalae</taxon>
        <taxon>rosids</taxon>
        <taxon>fabids</taxon>
        <taxon>Rosales</taxon>
        <taxon>Moraceae</taxon>
        <taxon>Ficeae</taxon>
        <taxon>Ficus</taxon>
    </lineage>
</organism>
<dbReference type="InterPro" id="IPR027417">
    <property type="entry name" value="P-loop_NTPase"/>
</dbReference>
<comment type="caution">
    <text evidence="1">The sequence shown here is derived from an EMBL/GenBank/DDBJ whole genome shotgun (WGS) entry which is preliminary data.</text>
</comment>
<dbReference type="EMBL" id="BTGU01000004">
    <property type="protein sequence ID" value="GMN33005.1"/>
    <property type="molecule type" value="Genomic_DNA"/>
</dbReference>
<gene>
    <name evidence="1" type="ORF">TIFTF001_003922</name>
</gene>
<sequence length="339" mass="38043">MHRKPLLQVLNLYNHTQRLQHGAPGRGDGRELRGRVATFSRGVGAPAHGERPNDAELVEMIVKEVDSALKHFTSPTAKNLSNLVETDTLHSPMPTGLQADPTADLKEFESLLCFGSSDVPMIGLCGTDGITRQVLLVNALVAGNSYIECHVELLKSMLKYDRNSHPLLLKLLGSYLRDGTMNKWERTSNKLKTATDYDFPTVLKVCFEGLGEAEKEILLHLAFLKGKDKDRIERKLEESGTLFGRKEIQALDKKSFISIEGDGKETGEARGRNFQMTRIEYEELQPILQKLAKRSKKIRTLHLMVKSGIELPLGDANIEHKLVSFIRRTMEKDPGLLEF</sequence>
<reference evidence="1" key="1">
    <citation type="submission" date="2023-07" db="EMBL/GenBank/DDBJ databases">
        <title>draft genome sequence of fig (Ficus carica).</title>
        <authorList>
            <person name="Takahashi T."/>
            <person name="Nishimura K."/>
        </authorList>
    </citation>
    <scope>NUCLEOTIDE SEQUENCE</scope>
</reference>
<dbReference type="InterPro" id="IPR044974">
    <property type="entry name" value="Disease_R_plants"/>
</dbReference>
<dbReference type="PANTHER" id="PTHR11017:SF385">
    <property type="entry name" value="DISEASE RESISTANCE PROTEIN (TIR-NBS-LRR CLASS)-RELATED"/>
    <property type="match status" value="1"/>
</dbReference>
<name>A0AA87ZHT1_FICCA</name>
<dbReference type="SUPFAM" id="SSF52540">
    <property type="entry name" value="P-loop containing nucleoside triphosphate hydrolases"/>
    <property type="match status" value="1"/>
</dbReference>
<proteinExistence type="predicted"/>
<dbReference type="GO" id="GO:0006952">
    <property type="term" value="P:defense response"/>
    <property type="evidence" value="ECO:0007669"/>
    <property type="project" value="InterPro"/>
</dbReference>
<evidence type="ECO:0000313" key="2">
    <source>
        <dbReference type="Proteomes" id="UP001187192"/>
    </source>
</evidence>